<dbReference type="InterPro" id="IPR023404">
    <property type="entry name" value="rSAM_horseshoe"/>
</dbReference>
<dbReference type="InterPro" id="IPR007197">
    <property type="entry name" value="rSAM"/>
</dbReference>
<keyword evidence="4" id="KW-0408">Iron</keyword>
<dbReference type="SFLD" id="SFLDS00029">
    <property type="entry name" value="Radical_SAM"/>
    <property type="match status" value="1"/>
</dbReference>
<evidence type="ECO:0000256" key="2">
    <source>
        <dbReference type="ARBA" id="ARBA00022691"/>
    </source>
</evidence>
<dbReference type="SUPFAM" id="SSF102114">
    <property type="entry name" value="Radical SAM enzymes"/>
    <property type="match status" value="1"/>
</dbReference>
<dbReference type="InterPro" id="IPR051198">
    <property type="entry name" value="BchE-like"/>
</dbReference>
<name>S5DMM4_9ACTN</name>
<dbReference type="AlphaFoldDB" id="S5DMM4"/>
<dbReference type="PANTHER" id="PTHR43409">
    <property type="entry name" value="ANAEROBIC MAGNESIUM-PROTOPORPHYRIN IX MONOMETHYL ESTER CYCLASE-RELATED"/>
    <property type="match status" value="1"/>
</dbReference>
<dbReference type="GO" id="GO:0005829">
    <property type="term" value="C:cytosol"/>
    <property type="evidence" value="ECO:0007669"/>
    <property type="project" value="TreeGrafter"/>
</dbReference>
<dbReference type="InterPro" id="IPR058240">
    <property type="entry name" value="rSAM_sf"/>
</dbReference>
<evidence type="ECO:0000259" key="6">
    <source>
        <dbReference type="SMART" id="SM00729"/>
    </source>
</evidence>
<proteinExistence type="predicted"/>
<dbReference type="SMART" id="SM00729">
    <property type="entry name" value="Elp3"/>
    <property type="match status" value="1"/>
</dbReference>
<evidence type="ECO:0000313" key="7">
    <source>
        <dbReference type="EMBL" id="AGQ18698.1"/>
    </source>
</evidence>
<protein>
    <submittedName>
        <fullName evidence="7">MedDCM-OCT-S23-C8-cds45</fullName>
    </submittedName>
</protein>
<feature type="domain" description="Elp3/MiaA/NifB-like radical SAM core" evidence="6">
    <location>
        <begin position="147"/>
        <end position="356"/>
    </location>
</feature>
<dbReference type="GO" id="GO:0046872">
    <property type="term" value="F:metal ion binding"/>
    <property type="evidence" value="ECO:0007669"/>
    <property type="project" value="UniProtKB-KW"/>
</dbReference>
<dbReference type="EMBL" id="KC811108">
    <property type="protein sequence ID" value="AGQ18698.1"/>
    <property type="molecule type" value="Genomic_DNA"/>
</dbReference>
<organism evidence="7">
    <name type="scientific">Candidatus Actinomarina minuta</name>
    <dbReference type="NCBI Taxonomy" id="1389454"/>
    <lineage>
        <taxon>Bacteria</taxon>
        <taxon>Bacillati</taxon>
        <taxon>Actinomycetota</taxon>
        <taxon>Actinomycetes</taxon>
        <taxon>Candidatus Actinomarinidae</taxon>
        <taxon>Candidatus Actinomarinales</taxon>
        <taxon>Candidatus Actinomarineae</taxon>
        <taxon>Candidatus Actinomarinaceae</taxon>
        <taxon>Candidatus Actinomarina</taxon>
    </lineage>
</organism>
<dbReference type="Gene3D" id="3.80.30.20">
    <property type="entry name" value="tm_1862 like domain"/>
    <property type="match status" value="1"/>
</dbReference>
<accession>S5DMM4</accession>
<evidence type="ECO:0000256" key="5">
    <source>
        <dbReference type="ARBA" id="ARBA00023014"/>
    </source>
</evidence>
<dbReference type="CDD" id="cd01335">
    <property type="entry name" value="Radical_SAM"/>
    <property type="match status" value="1"/>
</dbReference>
<sequence length="447" mass="51666">MKILLTSFYDLGKQPKIIAEIADRYNNTEVHFDFVDFSVGNQNIDLDTYDVLGIYAPMHTATILSIEYIKDKKLPDKVFTFGLYGSVLEDFNPLIKYIKDIESQELTSFLKLNENQKFSLKDNIPNRQIFPDISNYAHLVDGSNNLIAGSVETTYGCKHSCTHCPVPISFNGSFKTYSLEKIVNDVQNQVNQGAEHISFNDPDFFNGPIHALKILEALNHKFPQITYDSTIKVEHIIKYQKYFKELASLNMAFVISAFETTNDKVLTILEKNHTSNDLNNSIEISKEFGIDIRPTWMPFSPWTELEDLSNIVELIEGYQLRETVDPIQLTIKLLIPKHSLIIKRPEIKKYLGDYEKESLSFQWQYENIHAEKLQFTLFDFILNNSELDEHKQYLGMVSIIEEFTSTKLITNTNYDFKKVPKLSETWFCCAEPSKIQLDRIKTNKALI</sequence>
<dbReference type="GO" id="GO:0051536">
    <property type="term" value="F:iron-sulfur cluster binding"/>
    <property type="evidence" value="ECO:0007669"/>
    <property type="project" value="UniProtKB-KW"/>
</dbReference>
<reference evidence="7" key="1">
    <citation type="journal article" date="2013" name="Sci. Rep.">
        <title>Metagenomics uncovers a new group of low GC and ultra-small marine Actinobacteria.</title>
        <authorList>
            <person name="Ghai R."/>
            <person name="Mizuno C.M."/>
            <person name="Picazo A."/>
            <person name="Camacho A."/>
            <person name="Rodriguez-Valera F."/>
        </authorList>
    </citation>
    <scope>NUCLEOTIDE SEQUENCE</scope>
</reference>
<evidence type="ECO:0000256" key="3">
    <source>
        <dbReference type="ARBA" id="ARBA00022723"/>
    </source>
</evidence>
<dbReference type="GO" id="GO:0003824">
    <property type="term" value="F:catalytic activity"/>
    <property type="evidence" value="ECO:0007669"/>
    <property type="project" value="InterPro"/>
</dbReference>
<keyword evidence="5" id="KW-0411">Iron-sulfur</keyword>
<dbReference type="InterPro" id="IPR006638">
    <property type="entry name" value="Elp3/MiaA/NifB-like_rSAM"/>
</dbReference>
<evidence type="ECO:0000256" key="4">
    <source>
        <dbReference type="ARBA" id="ARBA00023004"/>
    </source>
</evidence>
<dbReference type="SFLD" id="SFLDG01082">
    <property type="entry name" value="B12-binding_domain_containing"/>
    <property type="match status" value="1"/>
</dbReference>
<evidence type="ECO:0000256" key="1">
    <source>
        <dbReference type="ARBA" id="ARBA00001966"/>
    </source>
</evidence>
<comment type="cofactor">
    <cofactor evidence="1">
        <name>[4Fe-4S] cluster</name>
        <dbReference type="ChEBI" id="CHEBI:49883"/>
    </cofactor>
</comment>
<keyword evidence="2" id="KW-0949">S-adenosyl-L-methionine</keyword>
<keyword evidence="3" id="KW-0479">Metal-binding</keyword>
<dbReference type="PANTHER" id="PTHR43409:SF7">
    <property type="entry name" value="BLL1977 PROTEIN"/>
    <property type="match status" value="1"/>
</dbReference>
<dbReference type="Pfam" id="PF04055">
    <property type="entry name" value="Radical_SAM"/>
    <property type="match status" value="1"/>
</dbReference>